<dbReference type="AlphaFoldDB" id="A0A644V6G8"/>
<organism evidence="1">
    <name type="scientific">bioreactor metagenome</name>
    <dbReference type="NCBI Taxonomy" id="1076179"/>
    <lineage>
        <taxon>unclassified sequences</taxon>
        <taxon>metagenomes</taxon>
        <taxon>ecological metagenomes</taxon>
    </lineage>
</organism>
<protein>
    <recommendedName>
        <fullName evidence="2">Trimeric autotransporter adhesin YadA-like head domain-containing protein</fullName>
    </recommendedName>
</protein>
<accession>A0A644V6G8</accession>
<evidence type="ECO:0000313" key="1">
    <source>
        <dbReference type="EMBL" id="MPL86939.1"/>
    </source>
</evidence>
<sequence>MHKRLIVLILQKINMKQKGFLWITVFVILTVSVVQAQVAINADGSAPDNSAMLDVKSSNKGILITRIALTGANDYTTIASPANSLLVFNTATAGTGSDAVVPGFYYWEAMAGRWRSLSTNAGQGGDVWIDLNSNILSANSAGQMLQGSFNIALGEGAFSDPADPSDYVIAIGPGVCNSELTGGEAFVVAIGANTAFFNSGTYLNAFGMETAYNNTGDNVNAMGMYAATGNSAYSVNAFGVFAAASNTGDNTNAFGPSAAQSNQGSFVNAIGQSACSNNAGTNVNALGYESAYENTGQDVNACGFQAAFANTQWAVNALGAVAARNNSGYLVNSLGAQSCESNTGNSVNGMGHLSAQENQGSEVNAMGAMSAQFNSSHNVNALGNKAAQYNTGWGLNAFGLESAQYNTGADVNAFGVHAARYNNGDNCVAIGERALSGSEFADEGQGNIAIGYQAAMNIGSGANNIAIGYDVQLSDGDATNQINIGNSIIRDEAGVIQLKDLIQLTPTNEPASPEAGMIYFDSTSNMLRYYNGETWINL</sequence>
<evidence type="ECO:0008006" key="2">
    <source>
        <dbReference type="Google" id="ProtNLM"/>
    </source>
</evidence>
<dbReference type="EMBL" id="VSSQ01000230">
    <property type="protein sequence ID" value="MPL86939.1"/>
    <property type="molecule type" value="Genomic_DNA"/>
</dbReference>
<name>A0A644V6G8_9ZZZZ</name>
<comment type="caution">
    <text evidence="1">The sequence shown here is derived from an EMBL/GenBank/DDBJ whole genome shotgun (WGS) entry which is preliminary data.</text>
</comment>
<reference evidence="1" key="1">
    <citation type="submission" date="2019-08" db="EMBL/GenBank/DDBJ databases">
        <authorList>
            <person name="Kucharzyk K."/>
            <person name="Murdoch R.W."/>
            <person name="Higgins S."/>
            <person name="Loffler F."/>
        </authorList>
    </citation>
    <scope>NUCLEOTIDE SEQUENCE</scope>
</reference>
<proteinExistence type="predicted"/>
<gene>
    <name evidence="1" type="ORF">SDC9_32926</name>
</gene>